<accession>A0A7G2JUZ3</accession>
<dbReference type="SUPFAM" id="SSF89447">
    <property type="entry name" value="AbrB/MazE/MraZ-like"/>
    <property type="match status" value="1"/>
</dbReference>
<dbReference type="Gene3D" id="2.10.260.10">
    <property type="match status" value="1"/>
</dbReference>
<gene>
    <name evidence="1" type="ORF">HJIV1gp2</name>
</gene>
<dbReference type="InterPro" id="IPR037914">
    <property type="entry name" value="SpoVT-AbrB_sf"/>
</dbReference>
<keyword evidence="2" id="KW-1185">Reference proteome</keyword>
<dbReference type="EMBL" id="BK013338">
    <property type="protein sequence ID" value="DAC85280.1"/>
    <property type="molecule type" value="Genomic_DNA"/>
</dbReference>
<proteinExistence type="predicted"/>
<evidence type="ECO:0000313" key="2">
    <source>
        <dbReference type="Proteomes" id="UP000516087"/>
    </source>
</evidence>
<organism evidence="1 2">
    <name type="scientific">Haloterrigena jeotgali icosahedral virus 1</name>
    <dbReference type="NCBI Taxonomy" id="2766528"/>
    <lineage>
        <taxon>Viruses</taxon>
        <taxon>Singelaviria</taxon>
        <taxon>Helvetiavirae</taxon>
        <taxon>Dividoviricota</taxon>
        <taxon>Laserviricetes</taxon>
        <taxon>Halopanivirales</taxon>
        <taxon>Simuloviridae</taxon>
        <taxon>Yingchengvirus</taxon>
        <taxon>Yingchengvirus koreaense</taxon>
        <taxon>Yingchengvirus HJIV1</taxon>
    </lineage>
</organism>
<name>A0A7G2JUZ3_9VIRU</name>
<sequence>MTLDVDPDESTVKGERAIRSSGNSSILSIPPFMMQLMDWEEDDELEMVGKWEEGEVVLRKIEDSNEE</sequence>
<dbReference type="Proteomes" id="UP000516087">
    <property type="component" value="Segment"/>
</dbReference>
<protein>
    <submittedName>
        <fullName evidence="1">Virus life cycle regulation protein</fullName>
    </submittedName>
</protein>
<evidence type="ECO:0000313" key="1">
    <source>
        <dbReference type="EMBL" id="DAC85280.1"/>
    </source>
</evidence>
<reference evidence="1 2" key="1">
    <citation type="journal article" date="2020" name="J. Virol.">
        <title>ORF4 of the Temperate Archaeal Virus SNJ1 Governs the Lysis-Lysogeny Switch and Superinfection Immunity.</title>
        <authorList>
            <person name="Chen B."/>
            <person name="Chen Z."/>
            <person name="Wang Y."/>
            <person name="Gong H."/>
            <person name="Sima L."/>
            <person name="Wang J."/>
            <person name="Ouyang S."/>
            <person name="Gan W."/>
            <person name="Krupovic M."/>
            <person name="Chen X."/>
            <person name="Du S."/>
        </authorList>
    </citation>
    <scope>NUCLEOTIDE SEQUENCE [LARGE SCALE GENOMIC DNA]</scope>
    <source>
        <strain evidence="1">A29</strain>
    </source>
</reference>